<keyword evidence="1" id="KW-1133">Transmembrane helix</keyword>
<accession>A0A2Z5G0P6</accession>
<dbReference type="EMBL" id="CP030840">
    <property type="protein sequence ID" value="AXC12682.1"/>
    <property type="molecule type" value="Genomic_DNA"/>
</dbReference>
<reference evidence="3 4" key="1">
    <citation type="journal article" date="2018" name="Front. Microbiol.">
        <title>Hydrolytic Capabilities as a Key to Environmental Success: Chitinolytic and Cellulolytic Acidobacteria From Acidic Sub-arctic Soils and Boreal Peatlands.</title>
        <authorList>
            <person name="Belova S.E."/>
            <person name="Ravin N.V."/>
            <person name="Pankratov T.A."/>
            <person name="Rakitin A.L."/>
            <person name="Ivanova A.A."/>
            <person name="Beletsky A.V."/>
            <person name="Mardanov A.V."/>
            <person name="Sinninghe Damste J.S."/>
            <person name="Dedysh S.N."/>
        </authorList>
    </citation>
    <scope>NUCLEOTIDE SEQUENCE [LARGE SCALE GENOMIC DNA]</scope>
    <source>
        <strain evidence="3 4">SBC82</strain>
    </source>
</reference>
<dbReference type="Proteomes" id="UP000253606">
    <property type="component" value="Chromosome"/>
</dbReference>
<keyword evidence="1" id="KW-0812">Transmembrane</keyword>
<organism evidence="3 4">
    <name type="scientific">Acidisarcina polymorpha</name>
    <dbReference type="NCBI Taxonomy" id="2211140"/>
    <lineage>
        <taxon>Bacteria</taxon>
        <taxon>Pseudomonadati</taxon>
        <taxon>Acidobacteriota</taxon>
        <taxon>Terriglobia</taxon>
        <taxon>Terriglobales</taxon>
        <taxon>Acidobacteriaceae</taxon>
        <taxon>Acidisarcina</taxon>
    </lineage>
</organism>
<gene>
    <name evidence="3" type="ORF">ACPOL_3395</name>
</gene>
<feature type="chain" id="PRO_5016269950" evidence="2">
    <location>
        <begin position="23"/>
        <end position="70"/>
    </location>
</feature>
<feature type="signal peptide" evidence="2">
    <location>
        <begin position="1"/>
        <end position="22"/>
    </location>
</feature>
<protein>
    <submittedName>
        <fullName evidence="3">Uncharacterized protein</fullName>
    </submittedName>
</protein>
<evidence type="ECO:0000256" key="1">
    <source>
        <dbReference type="SAM" id="Phobius"/>
    </source>
</evidence>
<proteinExistence type="predicted"/>
<keyword evidence="1" id="KW-0472">Membrane</keyword>
<dbReference type="KEGG" id="abas:ACPOL_3395"/>
<evidence type="ECO:0000313" key="3">
    <source>
        <dbReference type="EMBL" id="AXC12682.1"/>
    </source>
</evidence>
<sequence length="70" mass="7785">MFSLLGLQIVAILCATSQPAYAYVDPGSGLLAFQMIGTTFAGVIFVIRKRLRRLLQTRFSRAKVERVVPK</sequence>
<evidence type="ECO:0000256" key="2">
    <source>
        <dbReference type="SAM" id="SignalP"/>
    </source>
</evidence>
<feature type="transmembrane region" description="Helical" evidence="1">
    <location>
        <begin position="32"/>
        <end position="51"/>
    </location>
</feature>
<dbReference type="AlphaFoldDB" id="A0A2Z5G0P6"/>
<keyword evidence="4" id="KW-1185">Reference proteome</keyword>
<evidence type="ECO:0000313" key="4">
    <source>
        <dbReference type="Proteomes" id="UP000253606"/>
    </source>
</evidence>
<keyword evidence="2" id="KW-0732">Signal</keyword>
<name>A0A2Z5G0P6_9BACT</name>